<feature type="region of interest" description="Disordered" evidence="1">
    <location>
        <begin position="333"/>
        <end position="388"/>
    </location>
</feature>
<evidence type="ECO:0000313" key="3">
    <source>
        <dbReference type="Proteomes" id="UP000077684"/>
    </source>
</evidence>
<proteinExistence type="predicted"/>
<evidence type="ECO:0000313" key="2">
    <source>
        <dbReference type="EMBL" id="KAE8240877.1"/>
    </source>
</evidence>
<evidence type="ECO:0000256" key="1">
    <source>
        <dbReference type="SAM" id="MobiDB-lite"/>
    </source>
</evidence>
<comment type="caution">
    <text evidence="2">The sequence shown here is derived from an EMBL/GenBank/DDBJ whole genome shotgun (WGS) entry which is preliminary data.</text>
</comment>
<dbReference type="AlphaFoldDB" id="A0A8X7MLZ9"/>
<accession>A0A8X7MLZ9</accession>
<protein>
    <submittedName>
        <fullName evidence="2">Uncharacterized protein</fullName>
    </submittedName>
</protein>
<feature type="region of interest" description="Disordered" evidence="1">
    <location>
        <begin position="1"/>
        <end position="28"/>
    </location>
</feature>
<keyword evidence="3" id="KW-1185">Reference proteome</keyword>
<reference evidence="2" key="2">
    <citation type="journal article" date="2019" name="IMA Fungus">
        <title>Genome sequencing and comparison of five Tilletia species to identify candidate genes for the detection of regulated species infecting wheat.</title>
        <authorList>
            <person name="Nguyen H.D.T."/>
            <person name="Sultana T."/>
            <person name="Kesanakurti P."/>
            <person name="Hambleton S."/>
        </authorList>
    </citation>
    <scope>NUCLEOTIDE SEQUENCE</scope>
    <source>
        <strain evidence="2">DAOMC 236426</strain>
    </source>
</reference>
<dbReference type="EMBL" id="LWDE02001447">
    <property type="protein sequence ID" value="KAE8240877.1"/>
    <property type="molecule type" value="Genomic_DNA"/>
</dbReference>
<reference evidence="2" key="1">
    <citation type="submission" date="2016-04" db="EMBL/GenBank/DDBJ databases">
        <authorList>
            <person name="Nguyen H.D."/>
            <person name="Samba Siva P."/>
            <person name="Cullis J."/>
            <person name="Levesque C.A."/>
            <person name="Hambleton S."/>
        </authorList>
    </citation>
    <scope>NUCLEOTIDE SEQUENCE</scope>
    <source>
        <strain evidence="2">DAOMC 236426</strain>
    </source>
</reference>
<organism evidence="2 3">
    <name type="scientific">Tilletia controversa</name>
    <name type="common">dwarf bunt fungus</name>
    <dbReference type="NCBI Taxonomy" id="13291"/>
    <lineage>
        <taxon>Eukaryota</taxon>
        <taxon>Fungi</taxon>
        <taxon>Dikarya</taxon>
        <taxon>Basidiomycota</taxon>
        <taxon>Ustilaginomycotina</taxon>
        <taxon>Exobasidiomycetes</taxon>
        <taxon>Tilletiales</taxon>
        <taxon>Tilletiaceae</taxon>
        <taxon>Tilletia</taxon>
    </lineage>
</organism>
<name>A0A8X7MLZ9_9BASI</name>
<dbReference type="Proteomes" id="UP000077684">
    <property type="component" value="Unassembled WGS sequence"/>
</dbReference>
<gene>
    <name evidence="2" type="ORF">A4X06_0g7760</name>
</gene>
<sequence length="462" mass="50196">MPKGSGKSKEEPTTSRSGSPLSDPPAITLEDVASTLASFMTRMDSRMDAVDYKLATLATPAQPPIAAAAVAPDTSTNVAPDVATKSPSDDARSVSSPTEQAAARLAAQHPALWSRLPSDSRSVVTSALGRAGYTLTDLDSRPPTAAPPVSRPLKCQRELIGSYDGEPTRLERFLSRVADMARSNSDPAWEPAVVVAIPQALEGIAARWHAGLPTTTVRGLRTVEDYARLMRRAFAVNRAQLRQDAHDRRWQESQESGMAYLFDKVQLLRYAFGDSYTESVLVQEVADKLPPSMYAYIRLPEEGAVLDDLQDAIIRWEPVWRKVHNIPLLDSSSMSSDKVVKTPSAPVSAPIRQAPTSAPPPRPPRAVHHTVPPASVTAPGPQTSLPATYDPARIVPAANGLPRMYRRPNSNKVLRLGWNCNRCGGEHFDFEHEHLLQAGQINTLTVADYPEIDEADLGLAPF</sequence>
<feature type="region of interest" description="Disordered" evidence="1">
    <location>
        <begin position="69"/>
        <end position="106"/>
    </location>
</feature>